<proteinExistence type="predicted"/>
<dbReference type="VEuPathDB" id="TriTrypDB:LdCL_360066500"/>
<feature type="compositionally biased region" description="Low complexity" evidence="2">
    <location>
        <begin position="315"/>
        <end position="331"/>
    </location>
</feature>
<evidence type="ECO:0000313" key="4">
    <source>
        <dbReference type="EMBL" id="TPP48695.1"/>
    </source>
</evidence>
<feature type="compositionally biased region" description="Polar residues" evidence="2">
    <location>
        <begin position="15"/>
        <end position="25"/>
    </location>
</feature>
<dbReference type="PANTHER" id="PTHR36058:SF1">
    <property type="entry name" value="NUCLEOPHOSMIN"/>
    <property type="match status" value="1"/>
</dbReference>
<dbReference type="Pfam" id="PF01266">
    <property type="entry name" value="DAO"/>
    <property type="match status" value="1"/>
</dbReference>
<keyword evidence="1" id="KW-0175">Coiled coil</keyword>
<reference evidence="5" key="1">
    <citation type="submission" date="2019-02" db="EMBL/GenBank/DDBJ databases">
        <title>FDA dAtabase for Regulatory Grade micrObial Sequences (FDA-ARGOS): Supporting development and validation of Infectious Disease Dx tests.</title>
        <authorList>
            <person name="Duncan R."/>
            <person name="Fisher C."/>
            <person name="Tallon L."/>
            <person name="Sadzewicz L."/>
            <person name="Sengamalay N."/>
            <person name="Ott S."/>
            <person name="Godinez A."/>
            <person name="Nagaraj S."/>
            <person name="Vavikolanu K."/>
            <person name="Nadendla S."/>
            <person name="Aluvathingal J."/>
            <person name="Sichtig H."/>
        </authorList>
    </citation>
    <scope>NUCLEOTIDE SEQUENCE [LARGE SCALE GENOMIC DNA]</scope>
    <source>
        <strain evidence="5">FDAARGOS_361</strain>
    </source>
</reference>
<feature type="domain" description="FAD dependent oxidoreductase" evidence="3">
    <location>
        <begin position="35"/>
        <end position="307"/>
    </location>
</feature>
<organism evidence="4 5">
    <name type="scientific">Leishmania donovani</name>
    <dbReference type="NCBI Taxonomy" id="5661"/>
    <lineage>
        <taxon>Eukaryota</taxon>
        <taxon>Discoba</taxon>
        <taxon>Euglenozoa</taxon>
        <taxon>Kinetoplastea</taxon>
        <taxon>Metakinetoplastina</taxon>
        <taxon>Trypanosomatida</taxon>
        <taxon>Trypanosomatidae</taxon>
        <taxon>Leishmaniinae</taxon>
        <taxon>Leishmania</taxon>
    </lineage>
</organism>
<comment type="caution">
    <text evidence="4">The sequence shown here is derived from an EMBL/GenBank/DDBJ whole genome shotgun (WGS) entry which is preliminary data.</text>
</comment>
<evidence type="ECO:0000259" key="3">
    <source>
        <dbReference type="Pfam" id="PF01266"/>
    </source>
</evidence>
<dbReference type="InterPro" id="IPR036188">
    <property type="entry name" value="FAD/NAD-bd_sf"/>
</dbReference>
<name>A0A504XLK0_LEIDO</name>
<dbReference type="PANTHER" id="PTHR36058">
    <property type="entry name" value="NUCLEOPHOSMIN"/>
    <property type="match status" value="1"/>
</dbReference>
<feature type="region of interest" description="Disordered" evidence="2">
    <location>
        <begin position="970"/>
        <end position="1011"/>
    </location>
</feature>
<feature type="region of interest" description="Disordered" evidence="2">
    <location>
        <begin position="1"/>
        <end position="25"/>
    </location>
</feature>
<dbReference type="EMBL" id="RHLC01000054">
    <property type="protein sequence ID" value="TPP48695.1"/>
    <property type="molecule type" value="Genomic_DNA"/>
</dbReference>
<evidence type="ECO:0000256" key="1">
    <source>
        <dbReference type="SAM" id="Coils"/>
    </source>
</evidence>
<sequence length="1011" mass="111470">MGQRGSRMPPVVASASDSTSPNPTERLSLVAPSAAVVGAGVAGVHVAYELAKLGFKVTVFERRGDIAGGETRFSLPFVGVGLIEPTLARTAFRTEVLRGMLFPTACPDLIAREHLFNTLLNPVVYRWMWGRLRSCFSDSEVMAYTNNLSCVSHSVVCELVNKYPHLHQHVFAGPVTVLNERKEAAVTAHAEPLTVDPVGWTRALAEVCRRDYDVQFALGERLEDAVTYLKYDVESTRSIRVSKPDPLHPEQRLFASEGYDVVVLAAGASTGTMTLPNSRLPVLGLSGLSAVVQQPSGALKDAIWSLFQCKPHRSPAAASTSSSPEVHASSSHDGVADSLARPAPGTLALLNSNCSLYGYTWPSSLTFSTNRNGGLPSRSSAVASMMQSKVLPASQDVVLQGLLSLDSTVKTKTQALVSRQLDRLESYLRIKCGWSVPLSSSSTSVEAGCGSNVVRVREYVRAFTPDGVPIVDRNGGSFNCFVCCGFGDHAMDFAPGAAKVLGKLVEHQAQHLREEDIENTKTWGLLTSKLSPSRRTAVEEELQLLFNGADPDAVKRKDSRTPSEASALALLRFEDNPYSTNRFANMVRKEVKTDSSPPILSRLCALEDAFLTHLEPLRRRFHAKATELALRENTPDWLRTLVFCFMYEEDDDPAAQARKEQHVRSLQKLASQYETPVADVKTTGDGAEDPPSHVAPTRPLVTSALLLLVCVLAAALGCASARKQLPLNTPYPPVVQDALRCDVCSFIVVNALYQVEAKREEQQRKRLQVREDDVLEEVENMCVPFKDQGQWIRQVALQMEEVAPSKRGADRPAAATPRYHMSVGVVDYYSKCGRICETVAVLCEEWMDSGYMDGFSSRLVKEAKAGRNISDAAHRDVVFGSFCAPSPHCKKHATFVRKLDMALTKDTELRESIDADRPQEIETEEREMETMLHRLTREQGQSADVFSRDEIRRMKEAFVTGNKEDLQAVDPTAFDLTDDEFSTLQDYMRGEERKQQQRQRRPSAPSDADDL</sequence>
<dbReference type="Gene3D" id="3.50.50.60">
    <property type="entry name" value="FAD/NAD(P)-binding domain"/>
    <property type="match status" value="2"/>
</dbReference>
<gene>
    <name evidence="4" type="ORF">CGC21_15225</name>
</gene>
<dbReference type="VEuPathDB" id="TriTrypDB:LdBPK_365910.1"/>
<evidence type="ECO:0000256" key="2">
    <source>
        <dbReference type="SAM" id="MobiDB-lite"/>
    </source>
</evidence>
<accession>A0A504XLK0</accession>
<dbReference type="InterPro" id="IPR006076">
    <property type="entry name" value="FAD-dep_OxRdtase"/>
</dbReference>
<evidence type="ECO:0000313" key="5">
    <source>
        <dbReference type="Proteomes" id="UP000318447"/>
    </source>
</evidence>
<protein>
    <submittedName>
        <fullName evidence="4">FAD dependent oxidoreductase family protein</fullName>
    </submittedName>
</protein>
<dbReference type="SUPFAM" id="SSF51971">
    <property type="entry name" value="Nucleotide-binding domain"/>
    <property type="match status" value="1"/>
</dbReference>
<dbReference type="Proteomes" id="UP000318447">
    <property type="component" value="Unassembled WGS sequence"/>
</dbReference>
<feature type="coiled-coil region" evidence="1">
    <location>
        <begin position="750"/>
        <end position="777"/>
    </location>
</feature>
<dbReference type="Gene3D" id="3.30.9.10">
    <property type="entry name" value="D-Amino Acid Oxidase, subunit A, domain 2"/>
    <property type="match status" value="2"/>
</dbReference>
<dbReference type="VEuPathDB" id="TriTrypDB:LDHU3_36.7820"/>
<dbReference type="AlphaFoldDB" id="A0A504XLK0"/>
<feature type="region of interest" description="Disordered" evidence="2">
    <location>
        <begin position="315"/>
        <end position="337"/>
    </location>
</feature>